<evidence type="ECO:0000313" key="2">
    <source>
        <dbReference type="Proteomes" id="UP000199046"/>
    </source>
</evidence>
<protein>
    <submittedName>
        <fullName evidence="1">Uncharacterized protein</fullName>
    </submittedName>
</protein>
<organism evidence="1 2">
    <name type="scientific">Kushneria avicenniae</name>
    <dbReference type="NCBI Taxonomy" id="402385"/>
    <lineage>
        <taxon>Bacteria</taxon>
        <taxon>Pseudomonadati</taxon>
        <taxon>Pseudomonadota</taxon>
        <taxon>Gammaproteobacteria</taxon>
        <taxon>Oceanospirillales</taxon>
        <taxon>Halomonadaceae</taxon>
        <taxon>Kushneria</taxon>
    </lineage>
</organism>
<dbReference type="Proteomes" id="UP000199046">
    <property type="component" value="Unassembled WGS sequence"/>
</dbReference>
<dbReference type="AlphaFoldDB" id="A0A1I1KNY0"/>
<accession>A0A1I1KNY0</accession>
<name>A0A1I1KNY0_9GAMM</name>
<dbReference type="OrthoDB" id="7055441at2"/>
<sequence length="394" mass="46179">MDRSRIEISESPYENPFCKESIFFNGGEESIAIIDQYNGRRPFLINKSFLDKGRLDVKLLQTIILDSHLVDYLHSYTACPEKLKPSRFKAVHLFLTYLSKARCDYNPVFYLAENCFKTEKAFFIEKAGEKLFSLLKLHCMDEDVFCSRGVIELKEEVVEIYKYQYNEGDLRGCALRWAENYYNNNKENDYENIMLIYVCLMKMVLIHNYNASLSMRNIVEKVEEFSVFLLDELGISMARELELSVYYFSGLAGSFLGVQKNTKFLKAIKNLKSTAWDLFLMRLPEMLLYTKPYDEVNISYIATTEKKLIEFSNIFELKKIFISENNGQILPILDTKNFIFEGVFSNKEMDEIKSVKEGFYEKRVMSNRKVAASKQELQRLVNLYETQISFLCKK</sequence>
<proteinExistence type="predicted"/>
<dbReference type="EMBL" id="FOLY01000004">
    <property type="protein sequence ID" value="SFC62576.1"/>
    <property type="molecule type" value="Genomic_DNA"/>
</dbReference>
<reference evidence="2" key="1">
    <citation type="submission" date="2016-10" db="EMBL/GenBank/DDBJ databases">
        <authorList>
            <person name="Varghese N."/>
            <person name="Submissions S."/>
        </authorList>
    </citation>
    <scope>NUCLEOTIDE SEQUENCE [LARGE SCALE GENOMIC DNA]</scope>
    <source>
        <strain evidence="2">DSM 23439</strain>
    </source>
</reference>
<dbReference type="RefSeq" id="WP_139215295.1">
    <property type="nucleotide sequence ID" value="NZ_FOLY01000004.1"/>
</dbReference>
<gene>
    <name evidence="1" type="ORF">SAMN05421848_2101</name>
</gene>
<keyword evidence="2" id="KW-1185">Reference proteome</keyword>
<evidence type="ECO:0000313" key="1">
    <source>
        <dbReference type="EMBL" id="SFC62576.1"/>
    </source>
</evidence>